<proteinExistence type="inferred from homology"/>
<dbReference type="PANTHER" id="PTHR46044">
    <property type="entry name" value="NITRILASE"/>
    <property type="match status" value="1"/>
</dbReference>
<dbReference type="GO" id="GO:0000257">
    <property type="term" value="F:nitrilase activity"/>
    <property type="evidence" value="ECO:0007669"/>
    <property type="project" value="UniProtKB-EC"/>
</dbReference>
<dbReference type="InterPro" id="IPR044149">
    <property type="entry name" value="Nitrilases_CHs"/>
</dbReference>
<evidence type="ECO:0000313" key="6">
    <source>
        <dbReference type="EMBL" id="KAJ9145348.1"/>
    </source>
</evidence>
<evidence type="ECO:0000256" key="1">
    <source>
        <dbReference type="ARBA" id="ARBA00008129"/>
    </source>
</evidence>
<dbReference type="Gene3D" id="3.60.110.10">
    <property type="entry name" value="Carbon-nitrogen hydrolase"/>
    <property type="match status" value="1"/>
</dbReference>
<keyword evidence="2" id="KW-0378">Hydrolase</keyword>
<dbReference type="SUPFAM" id="SSF56317">
    <property type="entry name" value="Carbon-nitrogen hydrolase"/>
    <property type="match status" value="1"/>
</dbReference>
<feature type="domain" description="CN hydrolase" evidence="5">
    <location>
        <begin position="1"/>
        <end position="225"/>
    </location>
</feature>
<dbReference type="AlphaFoldDB" id="A0AA38VQS9"/>
<reference evidence="6" key="1">
    <citation type="submission" date="2022-07" db="EMBL/GenBank/DDBJ databases">
        <title>Fungi with potential for degradation of polypropylene.</title>
        <authorList>
            <person name="Gostincar C."/>
        </authorList>
    </citation>
    <scope>NUCLEOTIDE SEQUENCE</scope>
    <source>
        <strain evidence="6">EXF-13308</strain>
    </source>
</reference>
<dbReference type="InterPro" id="IPR036526">
    <property type="entry name" value="C-N_Hydrolase_sf"/>
</dbReference>
<comment type="caution">
    <text evidence="6">The sequence shown here is derived from an EMBL/GenBank/DDBJ whole genome shotgun (WGS) entry which is preliminary data.</text>
</comment>
<dbReference type="EMBL" id="JANBVO010000014">
    <property type="protein sequence ID" value="KAJ9145348.1"/>
    <property type="molecule type" value="Genomic_DNA"/>
</dbReference>
<dbReference type="EC" id="3.5.5.1" evidence="4"/>
<protein>
    <recommendedName>
        <fullName evidence="4">nitrilase</fullName>
        <ecNumber evidence="4">3.5.5.1</ecNumber>
    </recommendedName>
</protein>
<dbReference type="PANTHER" id="PTHR46044:SF14">
    <property type="entry name" value="ARYLACETONITRILASE"/>
    <property type="match status" value="1"/>
</dbReference>
<evidence type="ECO:0000256" key="2">
    <source>
        <dbReference type="ARBA" id="ARBA00022801"/>
    </source>
</evidence>
<evidence type="ECO:0000313" key="7">
    <source>
        <dbReference type="Proteomes" id="UP001174694"/>
    </source>
</evidence>
<evidence type="ECO:0000256" key="3">
    <source>
        <dbReference type="ARBA" id="ARBA00036406"/>
    </source>
</evidence>
<dbReference type="InterPro" id="IPR003010">
    <property type="entry name" value="C-N_Hydrolase"/>
</dbReference>
<sequence>MIRVGAVQAEPDGRDVKLIPRRARPRNTWTATAINNTYIIHDYMANSMARDSPQMDRIQAAVKKAGMVVVLGYSEHEGTSLCMAQAFISSGGEIVHHRRKVKPTHIELIIWDDGHAELLKPPARWAGSTAGSTCSRCCDDDEYSQGVHINVASWLTEFEMPDPRKICVAVLVEKNLEENNLAGNPVTKTPGGGFSMTFGPDGKPLDINYPKAFIDVIGRYARADLFIPLVNPSVDKYVTLMKK</sequence>
<gene>
    <name evidence="6" type="ORF">NKR23_g5386</name>
</gene>
<comment type="catalytic activity">
    <reaction evidence="3">
        <text>a nitrile + 2 H2O = a carboxylate + NH4(+)</text>
        <dbReference type="Rhea" id="RHEA:21724"/>
        <dbReference type="ChEBI" id="CHEBI:15377"/>
        <dbReference type="ChEBI" id="CHEBI:18379"/>
        <dbReference type="ChEBI" id="CHEBI:28938"/>
        <dbReference type="ChEBI" id="CHEBI:29067"/>
        <dbReference type="EC" id="3.5.5.1"/>
    </reaction>
</comment>
<comment type="similarity">
    <text evidence="1">Belongs to the carbon-nitrogen hydrolase superfamily. Nitrilase family.</text>
</comment>
<evidence type="ECO:0000259" key="5">
    <source>
        <dbReference type="PROSITE" id="PS50263"/>
    </source>
</evidence>
<dbReference type="Pfam" id="PF00795">
    <property type="entry name" value="CN_hydrolase"/>
    <property type="match status" value="1"/>
</dbReference>
<keyword evidence="7" id="KW-1185">Reference proteome</keyword>
<evidence type="ECO:0000256" key="4">
    <source>
        <dbReference type="ARBA" id="ARBA00039045"/>
    </source>
</evidence>
<name>A0AA38VQS9_9PEZI</name>
<accession>A0AA38VQS9</accession>
<organism evidence="6 7">
    <name type="scientific">Pleurostoma richardsiae</name>
    <dbReference type="NCBI Taxonomy" id="41990"/>
    <lineage>
        <taxon>Eukaryota</taxon>
        <taxon>Fungi</taxon>
        <taxon>Dikarya</taxon>
        <taxon>Ascomycota</taxon>
        <taxon>Pezizomycotina</taxon>
        <taxon>Sordariomycetes</taxon>
        <taxon>Sordariomycetidae</taxon>
        <taxon>Calosphaeriales</taxon>
        <taxon>Pleurostomataceae</taxon>
        <taxon>Pleurostoma</taxon>
    </lineage>
</organism>
<dbReference type="PROSITE" id="PS50263">
    <property type="entry name" value="CN_HYDROLASE"/>
    <property type="match status" value="1"/>
</dbReference>
<dbReference type="Proteomes" id="UP001174694">
    <property type="component" value="Unassembled WGS sequence"/>
</dbReference>